<evidence type="ECO:0008006" key="2">
    <source>
        <dbReference type="Google" id="ProtNLM"/>
    </source>
</evidence>
<accession>J9CP96</accession>
<gene>
    <name evidence="1" type="ORF">EVA_09931</name>
</gene>
<comment type="caution">
    <text evidence="1">The sequence shown here is derived from an EMBL/GenBank/DDBJ whole genome shotgun (WGS) entry which is preliminary data.</text>
</comment>
<feature type="non-terminal residue" evidence="1">
    <location>
        <position position="1"/>
    </location>
</feature>
<organism evidence="1">
    <name type="scientific">gut metagenome</name>
    <dbReference type="NCBI Taxonomy" id="749906"/>
    <lineage>
        <taxon>unclassified sequences</taxon>
        <taxon>metagenomes</taxon>
        <taxon>organismal metagenomes</taxon>
    </lineage>
</organism>
<dbReference type="AlphaFoldDB" id="J9CP96"/>
<dbReference type="EMBL" id="AMCI01002748">
    <property type="protein sequence ID" value="EJX01961.1"/>
    <property type="molecule type" value="Genomic_DNA"/>
</dbReference>
<dbReference type="InterPro" id="IPR036615">
    <property type="entry name" value="Mur_ligase_C_dom_sf"/>
</dbReference>
<sequence>EAFGDKGRWYATKEELLAGLAEITTGTVVVKASHSMGFAEVVKALKSR</sequence>
<dbReference type="GO" id="GO:0016881">
    <property type="term" value="F:acid-amino acid ligase activity"/>
    <property type="evidence" value="ECO:0007669"/>
    <property type="project" value="InterPro"/>
</dbReference>
<name>J9CP96_9ZZZZ</name>
<proteinExistence type="predicted"/>
<reference evidence="1" key="1">
    <citation type="journal article" date="2012" name="PLoS ONE">
        <title>Gene sets for utilization of primary and secondary nutrition supplies in the distal gut of endangered iberian lynx.</title>
        <authorList>
            <person name="Alcaide M."/>
            <person name="Messina E."/>
            <person name="Richter M."/>
            <person name="Bargiela R."/>
            <person name="Peplies J."/>
            <person name="Huws S.A."/>
            <person name="Newbold C.J."/>
            <person name="Golyshin P.N."/>
            <person name="Simon M.A."/>
            <person name="Lopez G."/>
            <person name="Yakimov M.M."/>
            <person name="Ferrer M."/>
        </authorList>
    </citation>
    <scope>NUCLEOTIDE SEQUENCE</scope>
</reference>
<dbReference type="Gene3D" id="3.90.190.20">
    <property type="entry name" value="Mur ligase, C-terminal domain"/>
    <property type="match status" value="1"/>
</dbReference>
<evidence type="ECO:0000313" key="1">
    <source>
        <dbReference type="EMBL" id="EJX01961.1"/>
    </source>
</evidence>
<protein>
    <recommendedName>
        <fullName evidence="2">UDP-N-acetylmuramoyl-tripeptide--D-alanyl-D-alanine ligase</fullName>
    </recommendedName>
</protein>